<keyword evidence="1" id="KW-0812">Transmembrane</keyword>
<dbReference type="Proteomes" id="UP000248646">
    <property type="component" value="Unassembled WGS sequence"/>
</dbReference>
<dbReference type="AlphaFoldDB" id="A0A2W7MEG2"/>
<sequence>MSKFNHLTKAALEGLLAGIVLTFFLKLVEYLSDYKVYTLLLNVDYIPFVNQFNFPEIVEVSFHLIVSIVLSICLSIFIAYLKIELPNKVLLFYTGISFLIGLLLFPTTALSTRTPPITSIPSLTYWLAGHVLFGLILAILYIKREKFASKP</sequence>
<keyword evidence="3" id="KW-1185">Reference proteome</keyword>
<feature type="transmembrane region" description="Helical" evidence="1">
    <location>
        <begin position="12"/>
        <end position="31"/>
    </location>
</feature>
<evidence type="ECO:0000313" key="2">
    <source>
        <dbReference type="EMBL" id="PZX03979.1"/>
    </source>
</evidence>
<accession>A0A2W7MEG2</accession>
<name>A0A2W7MEG2_9BACI</name>
<feature type="transmembrane region" description="Helical" evidence="1">
    <location>
        <begin position="123"/>
        <end position="142"/>
    </location>
</feature>
<protein>
    <recommendedName>
        <fullName evidence="4">Membrane protein YqhR</fullName>
    </recommendedName>
</protein>
<dbReference type="OrthoDB" id="1443299at2"/>
<gene>
    <name evidence="2" type="ORF">C7437_105176</name>
</gene>
<reference evidence="2 3" key="1">
    <citation type="submission" date="2018-06" db="EMBL/GenBank/DDBJ databases">
        <title>Genomic Encyclopedia of Type Strains, Phase IV (KMG-IV): sequencing the most valuable type-strain genomes for metagenomic binning, comparative biology and taxonomic classification.</title>
        <authorList>
            <person name="Goeker M."/>
        </authorList>
    </citation>
    <scope>NUCLEOTIDE SEQUENCE [LARGE SCALE GENOMIC DNA]</scope>
    <source>
        <strain evidence="2 3">DSM 5</strain>
    </source>
</reference>
<comment type="caution">
    <text evidence="2">The sequence shown here is derived from an EMBL/GenBank/DDBJ whole genome shotgun (WGS) entry which is preliminary data.</text>
</comment>
<keyword evidence="1" id="KW-0472">Membrane</keyword>
<feature type="transmembrane region" description="Helical" evidence="1">
    <location>
        <begin position="60"/>
        <end position="81"/>
    </location>
</feature>
<feature type="transmembrane region" description="Helical" evidence="1">
    <location>
        <begin position="90"/>
        <end position="111"/>
    </location>
</feature>
<evidence type="ECO:0000313" key="3">
    <source>
        <dbReference type="Proteomes" id="UP000248646"/>
    </source>
</evidence>
<keyword evidence="1" id="KW-1133">Transmembrane helix</keyword>
<dbReference type="EMBL" id="QKZI01000005">
    <property type="protein sequence ID" value="PZX03979.1"/>
    <property type="molecule type" value="Genomic_DNA"/>
</dbReference>
<organism evidence="2 3">
    <name type="scientific">Psychrobacillus insolitus</name>
    <dbReference type="NCBI Taxonomy" id="1461"/>
    <lineage>
        <taxon>Bacteria</taxon>
        <taxon>Bacillati</taxon>
        <taxon>Bacillota</taxon>
        <taxon>Bacilli</taxon>
        <taxon>Bacillales</taxon>
        <taxon>Bacillaceae</taxon>
        <taxon>Psychrobacillus</taxon>
    </lineage>
</organism>
<evidence type="ECO:0008006" key="4">
    <source>
        <dbReference type="Google" id="ProtNLM"/>
    </source>
</evidence>
<dbReference type="RefSeq" id="WP_111440012.1">
    <property type="nucleotide sequence ID" value="NZ_QKZI01000005.1"/>
</dbReference>
<proteinExistence type="predicted"/>
<evidence type="ECO:0000256" key="1">
    <source>
        <dbReference type="SAM" id="Phobius"/>
    </source>
</evidence>